<dbReference type="OrthoDB" id="5124200at2"/>
<protein>
    <submittedName>
        <fullName evidence="1">Uncharacterized protein</fullName>
    </submittedName>
</protein>
<dbReference type="AlphaFoldDB" id="A0A1X7MQ46"/>
<keyword evidence="2" id="KW-1185">Reference proteome</keyword>
<dbReference type="RefSeq" id="WP_085462543.1">
    <property type="nucleotide sequence ID" value="NZ_FXBL01000003.1"/>
</dbReference>
<evidence type="ECO:0000313" key="1">
    <source>
        <dbReference type="EMBL" id="SMH26471.1"/>
    </source>
</evidence>
<organism evidence="1 2">
    <name type="scientific">Mesorhizobium australicum</name>
    <dbReference type="NCBI Taxonomy" id="536018"/>
    <lineage>
        <taxon>Bacteria</taxon>
        <taxon>Pseudomonadati</taxon>
        <taxon>Pseudomonadota</taxon>
        <taxon>Alphaproteobacteria</taxon>
        <taxon>Hyphomicrobiales</taxon>
        <taxon>Phyllobacteriaceae</taxon>
        <taxon>Mesorhizobium</taxon>
    </lineage>
</organism>
<evidence type="ECO:0000313" key="2">
    <source>
        <dbReference type="Proteomes" id="UP000193083"/>
    </source>
</evidence>
<proteinExistence type="predicted"/>
<name>A0A1X7MQ46_9HYPH</name>
<sequence length="107" mass="11927">MTYDAGPTVTFHRTDEGHLAARLEEYAMIAFPASDDLICFCRPYAFPRDQAITLRVVTETWPGFQAEHARLLLAKSLPYQVDGETLIFAVPDSFASTAASTEQEAER</sequence>
<reference evidence="1 2" key="1">
    <citation type="submission" date="2017-04" db="EMBL/GenBank/DDBJ databases">
        <authorList>
            <person name="Afonso C.L."/>
            <person name="Miller P.J."/>
            <person name="Scott M.A."/>
            <person name="Spackman E."/>
            <person name="Goraichik I."/>
            <person name="Dimitrov K.M."/>
            <person name="Suarez D.L."/>
            <person name="Swayne D.E."/>
        </authorList>
    </citation>
    <scope>NUCLEOTIDE SEQUENCE [LARGE SCALE GENOMIC DNA]</scope>
    <source>
        <strain evidence="1 2">B5P</strain>
    </source>
</reference>
<accession>A0A1X7MQ46</accession>
<gene>
    <name evidence="1" type="ORF">SAMN02982922_0266</name>
</gene>
<dbReference type="EMBL" id="FXBL01000003">
    <property type="protein sequence ID" value="SMH26471.1"/>
    <property type="molecule type" value="Genomic_DNA"/>
</dbReference>
<dbReference type="Proteomes" id="UP000193083">
    <property type="component" value="Unassembled WGS sequence"/>
</dbReference>